<dbReference type="PANTHER" id="PTHR44019:SF8">
    <property type="entry name" value="POC1 CENTRIOLAR PROTEIN HOMOLOG"/>
    <property type="match status" value="1"/>
</dbReference>
<dbReference type="InterPro" id="IPR015943">
    <property type="entry name" value="WD40/YVTN_repeat-like_dom_sf"/>
</dbReference>
<protein>
    <submittedName>
        <fullName evidence="4">Quinon protein alcohol dehydrogenase-like superfamily</fullName>
    </submittedName>
</protein>
<dbReference type="SUPFAM" id="SSF50998">
    <property type="entry name" value="Quinoprotein alcohol dehydrogenase-like"/>
    <property type="match status" value="1"/>
</dbReference>
<feature type="repeat" description="WD" evidence="3">
    <location>
        <begin position="24"/>
        <end position="65"/>
    </location>
</feature>
<keyword evidence="1 3" id="KW-0853">WD repeat</keyword>
<evidence type="ECO:0000256" key="2">
    <source>
        <dbReference type="ARBA" id="ARBA00022737"/>
    </source>
</evidence>
<name>A0A5C3MH70_9AGAR</name>
<evidence type="ECO:0000256" key="3">
    <source>
        <dbReference type="PROSITE-ProRule" id="PRU00221"/>
    </source>
</evidence>
<dbReference type="SMART" id="SM00320">
    <property type="entry name" value="WD40"/>
    <property type="match status" value="4"/>
</dbReference>
<dbReference type="PROSITE" id="PS00678">
    <property type="entry name" value="WD_REPEATS_1"/>
    <property type="match status" value="1"/>
</dbReference>
<dbReference type="InterPro" id="IPR001680">
    <property type="entry name" value="WD40_rpt"/>
</dbReference>
<gene>
    <name evidence="4" type="ORF">BDQ12DRAFT_205274</name>
</gene>
<feature type="repeat" description="WD" evidence="3">
    <location>
        <begin position="66"/>
        <end position="107"/>
    </location>
</feature>
<keyword evidence="5" id="KW-1185">Reference proteome</keyword>
<dbReference type="PROSITE" id="PS50294">
    <property type="entry name" value="WD_REPEATS_REGION"/>
    <property type="match status" value="1"/>
</dbReference>
<dbReference type="InterPro" id="IPR019775">
    <property type="entry name" value="WD40_repeat_CS"/>
</dbReference>
<dbReference type="STRING" id="68775.A0A5C3MH70"/>
<sequence length="225" mass="24136">MDTAMSRSEQVVPSAPTGLELRNICRHESIIYSGKFSTDSRRIVSGSNDETIGVWDVETGDLCVKIGSIGDDVSSLCYSPDIKRIIPGSCDGLIHSWDSDTGEMLVTMLAPQGDSTSAVACSSDGKIIVAGYYSGLLRICDSETGQIKIEISSGTRPVFSTLFSPDDERVIVGGEEGQVWIFNAKTGERLTGPNRSNQTNPVSCVVFSPDHKYLASSAKKDSITI</sequence>
<dbReference type="Pfam" id="PF00400">
    <property type="entry name" value="WD40"/>
    <property type="match status" value="2"/>
</dbReference>
<reference evidence="4 5" key="1">
    <citation type="journal article" date="2019" name="Nat. Ecol. Evol.">
        <title>Megaphylogeny resolves global patterns of mushroom evolution.</title>
        <authorList>
            <person name="Varga T."/>
            <person name="Krizsan K."/>
            <person name="Foldi C."/>
            <person name="Dima B."/>
            <person name="Sanchez-Garcia M."/>
            <person name="Sanchez-Ramirez S."/>
            <person name="Szollosi G.J."/>
            <person name="Szarkandi J.G."/>
            <person name="Papp V."/>
            <person name="Albert L."/>
            <person name="Andreopoulos W."/>
            <person name="Angelini C."/>
            <person name="Antonin V."/>
            <person name="Barry K.W."/>
            <person name="Bougher N.L."/>
            <person name="Buchanan P."/>
            <person name="Buyck B."/>
            <person name="Bense V."/>
            <person name="Catcheside P."/>
            <person name="Chovatia M."/>
            <person name="Cooper J."/>
            <person name="Damon W."/>
            <person name="Desjardin D."/>
            <person name="Finy P."/>
            <person name="Geml J."/>
            <person name="Haridas S."/>
            <person name="Hughes K."/>
            <person name="Justo A."/>
            <person name="Karasinski D."/>
            <person name="Kautmanova I."/>
            <person name="Kiss B."/>
            <person name="Kocsube S."/>
            <person name="Kotiranta H."/>
            <person name="LaButti K.M."/>
            <person name="Lechner B.E."/>
            <person name="Liimatainen K."/>
            <person name="Lipzen A."/>
            <person name="Lukacs Z."/>
            <person name="Mihaltcheva S."/>
            <person name="Morgado L.N."/>
            <person name="Niskanen T."/>
            <person name="Noordeloos M.E."/>
            <person name="Ohm R.A."/>
            <person name="Ortiz-Santana B."/>
            <person name="Ovrebo C."/>
            <person name="Racz N."/>
            <person name="Riley R."/>
            <person name="Savchenko A."/>
            <person name="Shiryaev A."/>
            <person name="Soop K."/>
            <person name="Spirin V."/>
            <person name="Szebenyi C."/>
            <person name="Tomsovsky M."/>
            <person name="Tulloss R.E."/>
            <person name="Uehling J."/>
            <person name="Grigoriev I.V."/>
            <person name="Vagvolgyi C."/>
            <person name="Papp T."/>
            <person name="Martin F.M."/>
            <person name="Miettinen O."/>
            <person name="Hibbett D.S."/>
            <person name="Nagy L.G."/>
        </authorList>
    </citation>
    <scope>NUCLEOTIDE SEQUENCE [LARGE SCALE GENOMIC DNA]</scope>
    <source>
        <strain evidence="4 5">CBS 166.37</strain>
    </source>
</reference>
<dbReference type="InterPro" id="IPR050505">
    <property type="entry name" value="WDR55/POC1"/>
</dbReference>
<evidence type="ECO:0000313" key="4">
    <source>
        <dbReference type="EMBL" id="TFK44003.1"/>
    </source>
</evidence>
<keyword evidence="2" id="KW-0677">Repeat</keyword>
<proteinExistence type="predicted"/>
<dbReference type="EMBL" id="ML213591">
    <property type="protein sequence ID" value="TFK44003.1"/>
    <property type="molecule type" value="Genomic_DNA"/>
</dbReference>
<dbReference type="PANTHER" id="PTHR44019">
    <property type="entry name" value="WD REPEAT-CONTAINING PROTEIN 55"/>
    <property type="match status" value="1"/>
</dbReference>
<organism evidence="4 5">
    <name type="scientific">Crucibulum laeve</name>
    <dbReference type="NCBI Taxonomy" id="68775"/>
    <lineage>
        <taxon>Eukaryota</taxon>
        <taxon>Fungi</taxon>
        <taxon>Dikarya</taxon>
        <taxon>Basidiomycota</taxon>
        <taxon>Agaricomycotina</taxon>
        <taxon>Agaricomycetes</taxon>
        <taxon>Agaricomycetidae</taxon>
        <taxon>Agaricales</taxon>
        <taxon>Agaricineae</taxon>
        <taxon>Nidulariaceae</taxon>
        <taxon>Crucibulum</taxon>
    </lineage>
</organism>
<dbReference type="AlphaFoldDB" id="A0A5C3MH70"/>
<dbReference type="InterPro" id="IPR011047">
    <property type="entry name" value="Quinoprotein_ADH-like_sf"/>
</dbReference>
<dbReference type="OrthoDB" id="2615105at2759"/>
<dbReference type="Proteomes" id="UP000308652">
    <property type="component" value="Unassembled WGS sequence"/>
</dbReference>
<dbReference type="Gene3D" id="2.130.10.10">
    <property type="entry name" value="YVTN repeat-like/Quinoprotein amine dehydrogenase"/>
    <property type="match status" value="1"/>
</dbReference>
<evidence type="ECO:0000256" key="1">
    <source>
        <dbReference type="ARBA" id="ARBA00022574"/>
    </source>
</evidence>
<accession>A0A5C3MH70</accession>
<dbReference type="PROSITE" id="PS50082">
    <property type="entry name" value="WD_REPEATS_2"/>
    <property type="match status" value="2"/>
</dbReference>
<evidence type="ECO:0000313" key="5">
    <source>
        <dbReference type="Proteomes" id="UP000308652"/>
    </source>
</evidence>